<accession>A0A8D8MZL2</accession>
<reference evidence="1" key="1">
    <citation type="submission" date="2021-05" db="EMBL/GenBank/DDBJ databases">
        <authorList>
            <person name="Alioto T."/>
            <person name="Alioto T."/>
            <person name="Gomez Garrido J."/>
        </authorList>
    </citation>
    <scope>NUCLEOTIDE SEQUENCE</scope>
</reference>
<name>A0A8D8MZL2_CULPI</name>
<dbReference type="EMBL" id="HBUE01341160">
    <property type="protein sequence ID" value="CAG6598482.1"/>
    <property type="molecule type" value="Transcribed_RNA"/>
</dbReference>
<dbReference type="AlphaFoldDB" id="A0A8D8MZL2"/>
<sequence length="102" mass="11434">MLVHVGQVRVFNAHHRHHKDRHHQAELAVLLELALQFLVRKLPAGITAELFQVFRQGVVVELEDFFVVLAPEFAVGAAEDEVEQVQGWGNVTGDLPVEDGDF</sequence>
<dbReference type="EMBL" id="HBUE01341161">
    <property type="protein sequence ID" value="CAG6598483.1"/>
    <property type="molecule type" value="Transcribed_RNA"/>
</dbReference>
<evidence type="ECO:0000313" key="1">
    <source>
        <dbReference type="EMBL" id="CAG6546308.1"/>
    </source>
</evidence>
<organism evidence="1">
    <name type="scientific">Culex pipiens</name>
    <name type="common">House mosquito</name>
    <dbReference type="NCBI Taxonomy" id="7175"/>
    <lineage>
        <taxon>Eukaryota</taxon>
        <taxon>Metazoa</taxon>
        <taxon>Ecdysozoa</taxon>
        <taxon>Arthropoda</taxon>
        <taxon>Hexapoda</taxon>
        <taxon>Insecta</taxon>
        <taxon>Pterygota</taxon>
        <taxon>Neoptera</taxon>
        <taxon>Endopterygota</taxon>
        <taxon>Diptera</taxon>
        <taxon>Nematocera</taxon>
        <taxon>Culicoidea</taxon>
        <taxon>Culicidae</taxon>
        <taxon>Culicinae</taxon>
        <taxon>Culicini</taxon>
        <taxon>Culex</taxon>
        <taxon>Culex</taxon>
    </lineage>
</organism>
<proteinExistence type="predicted"/>
<dbReference type="EMBL" id="HBUE01234276">
    <property type="protein sequence ID" value="CAG6546308.1"/>
    <property type="molecule type" value="Transcribed_RNA"/>
</dbReference>
<protein>
    <submittedName>
        <fullName evidence="1">(northern house mosquito) hypothetical protein</fullName>
    </submittedName>
</protein>
<dbReference type="EMBL" id="HBUE01234275">
    <property type="protein sequence ID" value="CAG6546307.1"/>
    <property type="molecule type" value="Transcribed_RNA"/>
</dbReference>